<evidence type="ECO:0000313" key="1">
    <source>
        <dbReference type="EMBL" id="TLF43196.1"/>
    </source>
</evidence>
<gene>
    <name evidence="1" type="ORF">FEK29_13865</name>
</gene>
<evidence type="ECO:0000313" key="2">
    <source>
        <dbReference type="Proteomes" id="UP000308382"/>
    </source>
</evidence>
<name>A0A5R8M0Q0_9FLAO</name>
<dbReference type="RefSeq" id="WP_138259041.1">
    <property type="nucleotide sequence ID" value="NZ_VBUK01000009.1"/>
</dbReference>
<protein>
    <recommendedName>
        <fullName evidence="3">Uracil-DNA glycosylase-like domain-containing protein</fullName>
    </recommendedName>
</protein>
<comment type="caution">
    <text evidence="1">The sequence shown here is derived from an EMBL/GenBank/DDBJ whole genome shotgun (WGS) entry which is preliminary data.</text>
</comment>
<proteinExistence type="predicted"/>
<keyword evidence="2" id="KW-1185">Reference proteome</keyword>
<dbReference type="OrthoDB" id="6397945at2"/>
<evidence type="ECO:0008006" key="3">
    <source>
        <dbReference type="Google" id="ProtNLM"/>
    </source>
</evidence>
<sequence>MVQNITLRENELFDEWRKRTPNLSEDGLIDSKSYVDSKVKILYLLKEVNSEEGFNLKDFVKQGGRTQTWGNIARWTCGILNHEKNFEWDEIEKIKNKDLRREWLKFIGVINIKKTPGGHTANSKALWKDASQGKDFLQRQFELYYENMETRPDIIIACGTETSNFFHEIVPFATDKYWLFTKRGVPFYEYEKNKYFVKYAHPEARVSDNLLFYGLVDAIRELKGSA</sequence>
<accession>A0A5R8M0Q0</accession>
<organism evidence="1 2">
    <name type="scientific">Maribacter aurantiacus</name>
    <dbReference type="NCBI Taxonomy" id="1882343"/>
    <lineage>
        <taxon>Bacteria</taxon>
        <taxon>Pseudomonadati</taxon>
        <taxon>Bacteroidota</taxon>
        <taxon>Flavobacteriia</taxon>
        <taxon>Flavobacteriales</taxon>
        <taxon>Flavobacteriaceae</taxon>
        <taxon>Maribacter</taxon>
    </lineage>
</organism>
<dbReference type="Proteomes" id="UP000308382">
    <property type="component" value="Unassembled WGS sequence"/>
</dbReference>
<dbReference type="EMBL" id="VBUK01000009">
    <property type="protein sequence ID" value="TLF43196.1"/>
    <property type="molecule type" value="Genomic_DNA"/>
</dbReference>
<reference evidence="1 2" key="1">
    <citation type="journal article" date="2017" name="Int. J. Syst. Evol. Microbiol.">
        <title>Maripseudobacter aurantiacus gen. nov., sp. nov., a novel member of the family Flavobacteriaceae isolated from a sedimentation basin.</title>
        <authorList>
            <person name="Chen C."/>
            <person name="Su Y."/>
            <person name="Tao T."/>
            <person name="Fu G."/>
            <person name="Zhang C."/>
            <person name="Sun C."/>
            <person name="Zhang X."/>
            <person name="Wu M."/>
        </authorList>
    </citation>
    <scope>NUCLEOTIDE SEQUENCE [LARGE SCALE GENOMIC DNA]</scope>
    <source>
        <strain evidence="2">CDA4</strain>
    </source>
</reference>
<dbReference type="AlphaFoldDB" id="A0A5R8M0Q0"/>